<dbReference type="Proteomes" id="UP000519439">
    <property type="component" value="Unassembled WGS sequence"/>
</dbReference>
<evidence type="ECO:0000313" key="2">
    <source>
        <dbReference type="EMBL" id="MBB4041654.1"/>
    </source>
</evidence>
<reference evidence="2 3" key="1">
    <citation type="submission" date="2020-08" db="EMBL/GenBank/DDBJ databases">
        <title>Genomic Encyclopedia of Type Strains, Phase IV (KMG-IV): sequencing the most valuable type-strain genomes for metagenomic binning, comparative biology and taxonomic classification.</title>
        <authorList>
            <person name="Goeker M."/>
        </authorList>
    </citation>
    <scope>NUCLEOTIDE SEQUENCE [LARGE SCALE GENOMIC DNA]</scope>
    <source>
        <strain evidence="2 3">DSM 15743</strain>
    </source>
</reference>
<dbReference type="Gene3D" id="1.10.260.40">
    <property type="entry name" value="lambda repressor-like DNA-binding domains"/>
    <property type="match status" value="1"/>
</dbReference>
<dbReference type="RefSeq" id="WP_027316128.1">
    <property type="nucleotide sequence ID" value="NZ_JACIDC010000013.1"/>
</dbReference>
<name>A0A7W6IIT2_9HYPH</name>
<accession>A0A7W6IIT2</accession>
<dbReference type="CDD" id="cd00093">
    <property type="entry name" value="HTH_XRE"/>
    <property type="match status" value="1"/>
</dbReference>
<dbReference type="EMBL" id="JACIDC010000013">
    <property type="protein sequence ID" value="MBB4041654.1"/>
    <property type="molecule type" value="Genomic_DNA"/>
</dbReference>
<keyword evidence="3" id="KW-1185">Reference proteome</keyword>
<dbReference type="AlphaFoldDB" id="A0A7W6IIT2"/>
<dbReference type="InterPro" id="IPR010982">
    <property type="entry name" value="Lambda_DNA-bd_dom_sf"/>
</dbReference>
<evidence type="ECO:0000259" key="1">
    <source>
        <dbReference type="SMART" id="SM00530"/>
    </source>
</evidence>
<dbReference type="InterPro" id="IPR039554">
    <property type="entry name" value="HigA2-like_HTH"/>
</dbReference>
<sequence length="102" mass="11422">MSTDPPDILRQVRGRMQALRLTQAEVAKACRVTQPHLSKLLSGKIKMGRKTAAALSEWLARSELPAEENGELRRIVEGLMAAPPEKRMQIMQLLRAVQQIAH</sequence>
<comment type="caution">
    <text evidence="2">The sequence shown here is derived from an EMBL/GenBank/DDBJ whole genome shotgun (WGS) entry which is preliminary data.</text>
</comment>
<dbReference type="SMART" id="SM00530">
    <property type="entry name" value="HTH_XRE"/>
    <property type="match status" value="1"/>
</dbReference>
<dbReference type="GO" id="GO:0003677">
    <property type="term" value="F:DNA binding"/>
    <property type="evidence" value="ECO:0007669"/>
    <property type="project" value="InterPro"/>
</dbReference>
<organism evidence="2 3">
    <name type="scientific">Microvirga flocculans</name>
    <dbReference type="NCBI Taxonomy" id="217168"/>
    <lineage>
        <taxon>Bacteria</taxon>
        <taxon>Pseudomonadati</taxon>
        <taxon>Pseudomonadota</taxon>
        <taxon>Alphaproteobacteria</taxon>
        <taxon>Hyphomicrobiales</taxon>
        <taxon>Methylobacteriaceae</taxon>
        <taxon>Microvirga</taxon>
    </lineage>
</organism>
<dbReference type="SUPFAM" id="SSF47413">
    <property type="entry name" value="lambda repressor-like DNA-binding domains"/>
    <property type="match status" value="1"/>
</dbReference>
<feature type="domain" description="HTH cro/C1-type" evidence="1">
    <location>
        <begin position="11"/>
        <end position="64"/>
    </location>
</feature>
<proteinExistence type="predicted"/>
<evidence type="ECO:0000313" key="3">
    <source>
        <dbReference type="Proteomes" id="UP000519439"/>
    </source>
</evidence>
<gene>
    <name evidence="2" type="ORF">GGR34_003332</name>
</gene>
<dbReference type="Pfam" id="PF13744">
    <property type="entry name" value="HTH_37"/>
    <property type="match status" value="1"/>
</dbReference>
<dbReference type="InterPro" id="IPR001387">
    <property type="entry name" value="Cro/C1-type_HTH"/>
</dbReference>
<protein>
    <submittedName>
        <fullName evidence="2">Transcriptional regulator with XRE-family HTH domain</fullName>
    </submittedName>
</protein>